<evidence type="ECO:0000256" key="1">
    <source>
        <dbReference type="SAM" id="MobiDB-lite"/>
    </source>
</evidence>
<accession>A0ABN9SH44</accession>
<evidence type="ECO:0008006" key="5">
    <source>
        <dbReference type="Google" id="ProtNLM"/>
    </source>
</evidence>
<feature type="non-terminal residue" evidence="3">
    <location>
        <position position="1"/>
    </location>
</feature>
<proteinExistence type="predicted"/>
<feature type="region of interest" description="Disordered" evidence="1">
    <location>
        <begin position="179"/>
        <end position="230"/>
    </location>
</feature>
<dbReference type="Proteomes" id="UP001189429">
    <property type="component" value="Unassembled WGS sequence"/>
</dbReference>
<feature type="region of interest" description="Disordered" evidence="1">
    <location>
        <begin position="981"/>
        <end position="1014"/>
    </location>
</feature>
<feature type="compositionally biased region" description="Low complexity" evidence="1">
    <location>
        <begin position="42"/>
        <end position="54"/>
    </location>
</feature>
<protein>
    <recommendedName>
        <fullName evidence="5">Cyclic nucleotide-binding domain-containing protein</fullName>
    </recommendedName>
</protein>
<sequence>PFDAVPVPLLFESSTNVAAASSLASEAPRLVVQRRSDDSSANVAASSSLASSEAPRLVVQRRSDDSSANVAAASSLASSEAPRPVVPLRSDSSTIVAAASSLASSEASRLVLPLRSDDSSAHVAAASSIGSSEAPVADFKQALCGALAEAFAGLRRAQELLGADIGGIDLDGCRAFRPDSVDSAAPGERQGARGPPARPTHPLLPQVVPASPRGSASAPAGGHLHEPPAVPRSAGLLAVEPAPDMMQDGSQMGSRRTTRARESYLDCTPRSSRQRRGTARVRSRDTVDSGRQYTEYDAAYATEVLENWKHLVTRFQEMSCSEMSQLHSAWQDAKAFTIFVANPAHDERTDTLGTHFHFMRDTMSMASVLSKSPTPLLEDPKPQGNLFWRAIRFTLCLVLHPFTRYRMMWDIMGMAICLHDVSMLPAQVFEFPQGYIDFRLGYEWLSCVFWTIDIMLNFSTGFISSEGLLEMRKDKVAEHYVRTWFVPDFIITISDWCFLIISVSSSGVLRVGKAASRSLRAMRLLRMPKLNASFNQMLGAMNSESLSIVAGIAKFLLILILVTHYVACAWYWLADREDRAISWRDRYLHSDDSDVYAYFTSMHWALTQFTPASMEVVPVNVHERFFTCIVIIVALVVFSSFVSSITQAMTRLRETHSRKLGQELLMRKYFSEFQIPRELAARCKHFMVQHQRMANKRIKETDIPVMLLLPKSVREELRYEAFNPWLKSHPFFALYIQICPVGMRQICNNALDEVSMLPLEEIFWNGQSVNRMIFVRIGLVTYCHRGHLTSRGHIISPIELRKGQWACEETLWSKASRVDGPFRASSAGCELITILPAAFQSIAKVHVGPLRFCVSYAEAFVRGFNAASRNIECEDLLFNDPFTIVDLVQDACLSQDDPRAVGKRRTHVSMGRRTTLKRSSIMPRMSIKSNRGSMRSNQLGRGWSMNSVRRLTTTVEDLPEPRRSAIHGGPRPSRLTVLSKQASTVSSSSPATRRVSGFEVQPQPPTRTASSPVRAAIAAATRANAHAELS</sequence>
<dbReference type="SUPFAM" id="SSF81324">
    <property type="entry name" value="Voltage-gated potassium channels"/>
    <property type="match status" value="1"/>
</dbReference>
<evidence type="ECO:0000256" key="2">
    <source>
        <dbReference type="SAM" id="Phobius"/>
    </source>
</evidence>
<name>A0ABN9SH44_9DINO</name>
<dbReference type="Gene3D" id="2.60.120.10">
    <property type="entry name" value="Jelly Rolls"/>
    <property type="match status" value="1"/>
</dbReference>
<keyword evidence="2" id="KW-1133">Transmembrane helix</keyword>
<dbReference type="SUPFAM" id="SSF51206">
    <property type="entry name" value="cAMP-binding domain-like"/>
    <property type="match status" value="1"/>
</dbReference>
<feature type="transmembrane region" description="Helical" evidence="2">
    <location>
        <begin position="624"/>
        <end position="649"/>
    </location>
</feature>
<feature type="compositionally biased region" description="Low complexity" evidence="1">
    <location>
        <begin position="209"/>
        <end position="222"/>
    </location>
</feature>
<feature type="region of interest" description="Disordered" evidence="1">
    <location>
        <begin position="956"/>
        <end position="975"/>
    </location>
</feature>
<feature type="region of interest" description="Disordered" evidence="1">
    <location>
        <begin position="244"/>
        <end position="286"/>
    </location>
</feature>
<evidence type="ECO:0000313" key="4">
    <source>
        <dbReference type="Proteomes" id="UP001189429"/>
    </source>
</evidence>
<gene>
    <name evidence="3" type="ORF">PCOR1329_LOCUS28999</name>
</gene>
<dbReference type="PANTHER" id="PTHR10217">
    <property type="entry name" value="VOLTAGE AND LIGAND GATED POTASSIUM CHANNEL"/>
    <property type="match status" value="1"/>
</dbReference>
<dbReference type="InterPro" id="IPR050818">
    <property type="entry name" value="KCNH_animal-type"/>
</dbReference>
<evidence type="ECO:0000313" key="3">
    <source>
        <dbReference type="EMBL" id="CAK0830326.1"/>
    </source>
</evidence>
<keyword evidence="4" id="KW-1185">Reference proteome</keyword>
<reference evidence="3" key="1">
    <citation type="submission" date="2023-10" db="EMBL/GenBank/DDBJ databases">
        <authorList>
            <person name="Chen Y."/>
            <person name="Shah S."/>
            <person name="Dougan E. K."/>
            <person name="Thang M."/>
            <person name="Chan C."/>
        </authorList>
    </citation>
    <scope>NUCLEOTIDE SEQUENCE [LARGE SCALE GENOMIC DNA]</scope>
</reference>
<dbReference type="InterPro" id="IPR018490">
    <property type="entry name" value="cNMP-bd_dom_sf"/>
</dbReference>
<dbReference type="Gene3D" id="1.10.287.70">
    <property type="match status" value="1"/>
</dbReference>
<dbReference type="PANTHER" id="PTHR10217:SF435">
    <property type="entry name" value="POTASSIUM VOLTAGE-GATED CHANNEL PROTEIN EAG"/>
    <property type="match status" value="1"/>
</dbReference>
<feature type="compositionally biased region" description="Polar residues" evidence="1">
    <location>
        <begin position="981"/>
        <end position="991"/>
    </location>
</feature>
<organism evidence="3 4">
    <name type="scientific">Prorocentrum cordatum</name>
    <dbReference type="NCBI Taxonomy" id="2364126"/>
    <lineage>
        <taxon>Eukaryota</taxon>
        <taxon>Sar</taxon>
        <taxon>Alveolata</taxon>
        <taxon>Dinophyceae</taxon>
        <taxon>Prorocentrales</taxon>
        <taxon>Prorocentraceae</taxon>
        <taxon>Prorocentrum</taxon>
    </lineage>
</organism>
<feature type="region of interest" description="Disordered" evidence="1">
    <location>
        <begin position="42"/>
        <end position="65"/>
    </location>
</feature>
<keyword evidence="2" id="KW-0812">Transmembrane</keyword>
<comment type="caution">
    <text evidence="3">The sequence shown here is derived from an EMBL/GenBank/DDBJ whole genome shotgun (WGS) entry which is preliminary data.</text>
</comment>
<keyword evidence="2" id="KW-0472">Membrane</keyword>
<feature type="transmembrane region" description="Helical" evidence="2">
    <location>
        <begin position="555"/>
        <end position="574"/>
    </location>
</feature>
<dbReference type="EMBL" id="CAUYUJ010010820">
    <property type="protein sequence ID" value="CAK0830326.1"/>
    <property type="molecule type" value="Genomic_DNA"/>
</dbReference>
<feature type="compositionally biased region" description="Basic residues" evidence="1">
    <location>
        <begin position="272"/>
        <end position="281"/>
    </location>
</feature>
<dbReference type="InterPro" id="IPR014710">
    <property type="entry name" value="RmlC-like_jellyroll"/>
</dbReference>